<feature type="region of interest" description="Disordered" evidence="1">
    <location>
        <begin position="33"/>
        <end position="54"/>
    </location>
</feature>
<protein>
    <submittedName>
        <fullName evidence="2">Uncharacterized protein</fullName>
    </submittedName>
</protein>
<reference evidence="2 3" key="1">
    <citation type="submission" date="2022-05" db="EMBL/GenBank/DDBJ databases">
        <title>Genome Sequencing of Bee-Associated Microbes.</title>
        <authorList>
            <person name="Dunlap C."/>
        </authorList>
    </citation>
    <scope>NUCLEOTIDE SEQUENCE [LARGE SCALE GENOMIC DNA]</scope>
    <source>
        <strain evidence="2 3">NRRL BD-083</strain>
    </source>
</reference>
<sequence>MLAGKLIDDPTEDLQEGHGETAEIIAKKKRSLANLTQNIDSPEMKSRGDTRRSS</sequence>
<comment type="caution">
    <text evidence="2">The sequence shown here is derived from an EMBL/GenBank/DDBJ whole genome shotgun (WGS) entry which is preliminary data.</text>
</comment>
<evidence type="ECO:0000313" key="2">
    <source>
        <dbReference type="EMBL" id="MCY9548316.1"/>
    </source>
</evidence>
<dbReference type="EMBL" id="JAMDLZ010000026">
    <property type="protein sequence ID" value="MCY9548316.1"/>
    <property type="molecule type" value="Genomic_DNA"/>
</dbReference>
<evidence type="ECO:0000256" key="1">
    <source>
        <dbReference type="SAM" id="MobiDB-lite"/>
    </source>
</evidence>
<dbReference type="RefSeq" id="WP_268638164.1">
    <property type="nucleotide sequence ID" value="NZ_JAMDLZ010000026.1"/>
</dbReference>
<dbReference type="Proteomes" id="UP001527052">
    <property type="component" value="Unassembled WGS sequence"/>
</dbReference>
<name>A0ABT4EV16_9BACI</name>
<accession>A0ABT4EV16</accession>
<gene>
    <name evidence="2" type="ORF">M5W82_15365</name>
</gene>
<organism evidence="2 3">
    <name type="scientific">Lysinibacillus xylanilyticus</name>
    <dbReference type="NCBI Taxonomy" id="582475"/>
    <lineage>
        <taxon>Bacteria</taxon>
        <taxon>Bacillati</taxon>
        <taxon>Bacillota</taxon>
        <taxon>Bacilli</taxon>
        <taxon>Bacillales</taxon>
        <taxon>Bacillaceae</taxon>
        <taxon>Lysinibacillus</taxon>
    </lineage>
</organism>
<feature type="compositionally biased region" description="Basic and acidic residues" evidence="1">
    <location>
        <begin position="42"/>
        <end position="54"/>
    </location>
</feature>
<evidence type="ECO:0000313" key="3">
    <source>
        <dbReference type="Proteomes" id="UP001527052"/>
    </source>
</evidence>
<proteinExistence type="predicted"/>
<keyword evidence="3" id="KW-1185">Reference proteome</keyword>